<dbReference type="RefSeq" id="WP_020953642.1">
    <property type="nucleotide sequence ID" value="NC_022084.1"/>
</dbReference>
<dbReference type="GeneID" id="55636243"/>
<protein>
    <submittedName>
        <fullName evidence="2">Uncharacterized protein</fullName>
    </submittedName>
</protein>
<dbReference type="PaxDb" id="523849-OCC_13715"/>
<organism evidence="2 3">
    <name type="scientific">Thermococcus litoralis (strain ATCC 51850 / DSM 5473 / JCM 8560 / NS-C)</name>
    <dbReference type="NCBI Taxonomy" id="523849"/>
    <lineage>
        <taxon>Archaea</taxon>
        <taxon>Methanobacteriati</taxon>
        <taxon>Methanobacteriota</taxon>
        <taxon>Thermococci</taxon>
        <taxon>Thermococcales</taxon>
        <taxon>Thermococcaceae</taxon>
        <taxon>Thermococcus</taxon>
    </lineage>
</organism>
<keyword evidence="1" id="KW-0472">Membrane</keyword>
<evidence type="ECO:0000313" key="3">
    <source>
        <dbReference type="Proteomes" id="UP000015502"/>
    </source>
</evidence>
<keyword evidence="1" id="KW-1133">Transmembrane helix</keyword>
<dbReference type="HOGENOM" id="CLU_3003353_0_0_2"/>
<gene>
    <name evidence="2" type="ORF">OCC_13715</name>
</gene>
<keyword evidence="3" id="KW-1185">Reference proteome</keyword>
<name>S5ZAZ1_THELN</name>
<dbReference type="KEGG" id="tlt:OCC_13715"/>
<dbReference type="STRING" id="523849.OCC_13715"/>
<dbReference type="EMBL" id="CP006670">
    <property type="protein sequence ID" value="AGT34233.1"/>
    <property type="molecule type" value="Genomic_DNA"/>
</dbReference>
<evidence type="ECO:0000256" key="1">
    <source>
        <dbReference type="SAM" id="Phobius"/>
    </source>
</evidence>
<keyword evidence="1" id="KW-0812">Transmembrane</keyword>
<dbReference type="Proteomes" id="UP000015502">
    <property type="component" value="Chromosome"/>
</dbReference>
<reference evidence="2 3" key="1">
    <citation type="journal article" date="2012" name="J. Bacteriol.">
        <title>Genome sequence of the model hyperthermophilic archaeon Thermococcus litoralis NS-C.</title>
        <authorList>
            <person name="Gardner A.F."/>
            <person name="Kumar S."/>
            <person name="Perler F.B."/>
        </authorList>
    </citation>
    <scope>NUCLEOTIDE SEQUENCE [LARGE SCALE GENOMIC DNA]</scope>
    <source>
        <strain evidence="3">ATCC 51850 / DSM 5473 / JCM 8560 / NS-C</strain>
    </source>
</reference>
<feature type="transmembrane region" description="Helical" evidence="1">
    <location>
        <begin position="29"/>
        <end position="46"/>
    </location>
</feature>
<dbReference type="AlphaFoldDB" id="S5ZAZ1"/>
<sequence>MGEYIPPIGEDLGHGLGSVVVEVGGPGPIFTQIMPVLFVVIWSLPLKDKTSGGESA</sequence>
<accession>S5ZAZ1</accession>
<proteinExistence type="predicted"/>
<evidence type="ECO:0000313" key="2">
    <source>
        <dbReference type="EMBL" id="AGT34233.1"/>
    </source>
</evidence>